<accession>A0A0L8IQZ4</accession>
<comment type="caution">
    <text evidence="1">The sequence shown here is derived from an EMBL/GenBank/DDBJ whole genome shotgun (WGS) entry which is preliminary data.</text>
</comment>
<name>A0A0L8IQZ4_PSESX</name>
<sequence>MELSINDLASVQFVENPYAPDTLLRRDVFERQFVVMGQGEMIFSKSSFCSQAFQERALVVLGYCGLITEGMATAYDCLFSDTFGLRALEQACAVDFRIHQVNIVDLQRRTVLSGVVREASIEWLSTCVTRTERMYARLTAQDLLNRAQVHTHDGLHEAARQLRTEAEEWQGRMIAEHWIPHALQALSLSH</sequence>
<dbReference type="EMBL" id="LJPM01000142">
    <property type="protein sequence ID" value="KPW23715.1"/>
    <property type="molecule type" value="Genomic_DNA"/>
</dbReference>
<dbReference type="AlphaFoldDB" id="A0A0L8IQZ4"/>
<gene>
    <name evidence="1" type="ORF">ALO91_00947</name>
</gene>
<organism evidence="1 2">
    <name type="scientific">Pseudomonas syringae pv. aceris</name>
    <dbReference type="NCBI Taxonomy" id="199198"/>
    <lineage>
        <taxon>Bacteria</taxon>
        <taxon>Pseudomonadati</taxon>
        <taxon>Pseudomonadota</taxon>
        <taxon>Gammaproteobacteria</taxon>
        <taxon>Pseudomonadales</taxon>
        <taxon>Pseudomonadaceae</taxon>
        <taxon>Pseudomonas</taxon>
        <taxon>Pseudomonas syringae</taxon>
    </lineage>
</organism>
<protein>
    <submittedName>
        <fullName evidence="1">Uncharacterized protein</fullName>
    </submittedName>
</protein>
<dbReference type="Proteomes" id="UP000050297">
    <property type="component" value="Unassembled WGS sequence"/>
</dbReference>
<evidence type="ECO:0000313" key="1">
    <source>
        <dbReference type="EMBL" id="KPW23715.1"/>
    </source>
</evidence>
<proteinExistence type="predicted"/>
<dbReference type="PATRIC" id="fig|199198.4.peg.2470"/>
<dbReference type="RefSeq" id="WP_004407594.1">
    <property type="nucleotide sequence ID" value="NZ_LGAR01000114.1"/>
</dbReference>
<reference evidence="1 2" key="1">
    <citation type="submission" date="2015-09" db="EMBL/GenBank/DDBJ databases">
        <title>Genome announcement of multiple Pseudomonas syringae strains.</title>
        <authorList>
            <person name="Thakur S."/>
            <person name="Wang P.W."/>
            <person name="Gong Y."/>
            <person name="Weir B.S."/>
            <person name="Guttman D.S."/>
        </authorList>
    </citation>
    <scope>NUCLEOTIDE SEQUENCE [LARGE SCALE GENOMIC DNA]</scope>
    <source>
        <strain evidence="1 2">ICMP2802</strain>
    </source>
</reference>
<evidence type="ECO:0000313" key="2">
    <source>
        <dbReference type="Proteomes" id="UP000050297"/>
    </source>
</evidence>